<reference evidence="5" key="1">
    <citation type="journal article" date="2014" name="Proc. Natl. Acad. Sci. U.S.A.">
        <title>Extensive sampling of basidiomycete genomes demonstrates inadequacy of the white-rot/brown-rot paradigm for wood decay fungi.</title>
        <authorList>
            <person name="Riley R."/>
            <person name="Salamov A.A."/>
            <person name="Brown D.W."/>
            <person name="Nagy L.G."/>
            <person name="Floudas D."/>
            <person name="Held B.W."/>
            <person name="Levasseur A."/>
            <person name="Lombard V."/>
            <person name="Morin E."/>
            <person name="Otillar R."/>
            <person name="Lindquist E.A."/>
            <person name="Sun H."/>
            <person name="LaButti K.M."/>
            <person name="Schmutz J."/>
            <person name="Jabbour D."/>
            <person name="Luo H."/>
            <person name="Baker S.E."/>
            <person name="Pisabarro A.G."/>
            <person name="Walton J.D."/>
            <person name="Blanchette R.A."/>
            <person name="Henrissat B."/>
            <person name="Martin F."/>
            <person name="Cullen D."/>
            <person name="Hibbett D.S."/>
            <person name="Grigoriev I.V."/>
        </authorList>
    </citation>
    <scope>NUCLEOTIDE SEQUENCE [LARGE SCALE GENOMIC DNA]</scope>
    <source>
        <strain evidence="5">FD-172 SS1</strain>
    </source>
</reference>
<gene>
    <name evidence="4" type="ORF">BOTBODRAFT_36425</name>
</gene>
<organism evidence="4 5">
    <name type="scientific">Botryobasidium botryosum (strain FD-172 SS1)</name>
    <dbReference type="NCBI Taxonomy" id="930990"/>
    <lineage>
        <taxon>Eukaryota</taxon>
        <taxon>Fungi</taxon>
        <taxon>Dikarya</taxon>
        <taxon>Basidiomycota</taxon>
        <taxon>Agaricomycotina</taxon>
        <taxon>Agaricomycetes</taxon>
        <taxon>Cantharellales</taxon>
        <taxon>Botryobasidiaceae</taxon>
        <taxon>Botryobasidium</taxon>
    </lineage>
</organism>
<evidence type="ECO:0000313" key="5">
    <source>
        <dbReference type="Proteomes" id="UP000027195"/>
    </source>
</evidence>
<dbReference type="Proteomes" id="UP000027195">
    <property type="component" value="Unassembled WGS sequence"/>
</dbReference>
<dbReference type="STRING" id="930990.A0A067M473"/>
<keyword evidence="2" id="KW-0496">Mitochondrion</keyword>
<dbReference type="OrthoDB" id="2094445at2759"/>
<dbReference type="Pfam" id="PF11022">
    <property type="entry name" value="ATP19"/>
    <property type="match status" value="1"/>
</dbReference>
<evidence type="ECO:0000313" key="4">
    <source>
        <dbReference type="EMBL" id="KDQ10324.1"/>
    </source>
</evidence>
<sequence length="81" mass="8387">MSYVIAGRAIKNEFLALGVLFGTGAIAYASTRGSSGAAKAKANEVKEGNFAPGTFSSSDEEAFIKKFIADAEKEEAGGHKV</sequence>
<dbReference type="GO" id="GO:0015986">
    <property type="term" value="P:proton motive force-driven ATP synthesis"/>
    <property type="evidence" value="ECO:0007669"/>
    <property type="project" value="TreeGrafter"/>
</dbReference>
<dbReference type="InParanoid" id="A0A067M473"/>
<evidence type="ECO:0000256" key="1">
    <source>
        <dbReference type="ARBA" id="ARBA00004325"/>
    </source>
</evidence>
<dbReference type="InterPro" id="IPR021278">
    <property type="entry name" value="ATP19"/>
</dbReference>
<dbReference type="HOGENOM" id="CLU_172736_0_1_1"/>
<dbReference type="PANTHER" id="PTHR28074:SF1">
    <property type="entry name" value="ATP SYNTHASE SUBUNIT K, MITOCHONDRIAL"/>
    <property type="match status" value="1"/>
</dbReference>
<dbReference type="GO" id="GO:0031966">
    <property type="term" value="C:mitochondrial membrane"/>
    <property type="evidence" value="ECO:0007669"/>
    <property type="project" value="UniProtKB-SubCell"/>
</dbReference>
<comment type="subcellular location">
    <subcellularLocation>
        <location evidence="1">Mitochondrion membrane</location>
    </subcellularLocation>
</comment>
<dbReference type="PANTHER" id="PTHR28074">
    <property type="entry name" value="ATP SYNTHASE SUBUNIT K, MITOCHONDRIAL"/>
    <property type="match status" value="1"/>
</dbReference>
<protein>
    <recommendedName>
        <fullName evidence="6">ATP synthase subunit K, mitochondrial</fullName>
    </recommendedName>
</protein>
<evidence type="ECO:0000256" key="2">
    <source>
        <dbReference type="ARBA" id="ARBA00023128"/>
    </source>
</evidence>
<proteinExistence type="predicted"/>
<keyword evidence="3" id="KW-0472">Membrane</keyword>
<name>A0A067M473_BOTB1</name>
<accession>A0A067M473</accession>
<dbReference type="AlphaFoldDB" id="A0A067M473"/>
<dbReference type="EMBL" id="KL198069">
    <property type="protein sequence ID" value="KDQ10324.1"/>
    <property type="molecule type" value="Genomic_DNA"/>
</dbReference>
<keyword evidence="5" id="KW-1185">Reference proteome</keyword>
<evidence type="ECO:0008006" key="6">
    <source>
        <dbReference type="Google" id="ProtNLM"/>
    </source>
</evidence>
<evidence type="ECO:0000256" key="3">
    <source>
        <dbReference type="ARBA" id="ARBA00023136"/>
    </source>
</evidence>